<dbReference type="EMBL" id="JACIUV010000003">
    <property type="protein sequence ID" value="MBB1116973.1"/>
    <property type="molecule type" value="Genomic_DNA"/>
</dbReference>
<dbReference type="NCBIfam" id="TIGR00254">
    <property type="entry name" value="GGDEF"/>
    <property type="match status" value="1"/>
</dbReference>
<dbReference type="PANTHER" id="PTHR45138:SF9">
    <property type="entry name" value="DIGUANYLATE CYCLASE DGCM-RELATED"/>
    <property type="match status" value="1"/>
</dbReference>
<comment type="caution">
    <text evidence="4">The sequence shown here is derived from an EMBL/GenBank/DDBJ whole genome shotgun (WGS) entry which is preliminary data.</text>
</comment>
<gene>
    <name evidence="4" type="ORF">H4O09_07920</name>
</gene>
<dbReference type="InterPro" id="IPR000160">
    <property type="entry name" value="GGDEF_dom"/>
</dbReference>
<evidence type="ECO:0000313" key="5">
    <source>
        <dbReference type="Proteomes" id="UP000550609"/>
    </source>
</evidence>
<dbReference type="InterPro" id="IPR003018">
    <property type="entry name" value="GAF"/>
</dbReference>
<dbReference type="Gene3D" id="3.30.70.270">
    <property type="match status" value="1"/>
</dbReference>
<dbReference type="Proteomes" id="UP000550609">
    <property type="component" value="Unassembled WGS sequence"/>
</dbReference>
<proteinExistence type="predicted"/>
<dbReference type="SUPFAM" id="SSF55073">
    <property type="entry name" value="Nucleotide cyclase"/>
    <property type="match status" value="1"/>
</dbReference>
<protein>
    <recommendedName>
        <fullName evidence="1">diguanylate cyclase</fullName>
        <ecNumber evidence="1">2.7.7.65</ecNumber>
    </recommendedName>
</protein>
<dbReference type="PROSITE" id="PS50887">
    <property type="entry name" value="GGDEF"/>
    <property type="match status" value="1"/>
</dbReference>
<dbReference type="Gene3D" id="3.30.450.40">
    <property type="match status" value="1"/>
</dbReference>
<dbReference type="Pfam" id="PF00990">
    <property type="entry name" value="GGDEF"/>
    <property type="match status" value="1"/>
</dbReference>
<dbReference type="GO" id="GO:0043709">
    <property type="term" value="P:cell adhesion involved in single-species biofilm formation"/>
    <property type="evidence" value="ECO:0007669"/>
    <property type="project" value="TreeGrafter"/>
</dbReference>
<dbReference type="GO" id="GO:0005886">
    <property type="term" value="C:plasma membrane"/>
    <property type="evidence" value="ECO:0007669"/>
    <property type="project" value="TreeGrafter"/>
</dbReference>
<dbReference type="PANTHER" id="PTHR45138">
    <property type="entry name" value="REGULATORY COMPONENTS OF SENSORY TRANSDUCTION SYSTEM"/>
    <property type="match status" value="1"/>
</dbReference>
<dbReference type="SUPFAM" id="SSF55781">
    <property type="entry name" value="GAF domain-like"/>
    <property type="match status" value="1"/>
</dbReference>
<dbReference type="GO" id="GO:1902201">
    <property type="term" value="P:negative regulation of bacterial-type flagellum-dependent cell motility"/>
    <property type="evidence" value="ECO:0007669"/>
    <property type="project" value="TreeGrafter"/>
</dbReference>
<dbReference type="InterPro" id="IPR029787">
    <property type="entry name" value="Nucleotide_cyclase"/>
</dbReference>
<dbReference type="InterPro" id="IPR029016">
    <property type="entry name" value="GAF-like_dom_sf"/>
</dbReference>
<feature type="domain" description="GGDEF" evidence="3">
    <location>
        <begin position="206"/>
        <end position="343"/>
    </location>
</feature>
<comment type="catalytic activity">
    <reaction evidence="2">
        <text>2 GTP = 3',3'-c-di-GMP + 2 diphosphate</text>
        <dbReference type="Rhea" id="RHEA:24898"/>
        <dbReference type="ChEBI" id="CHEBI:33019"/>
        <dbReference type="ChEBI" id="CHEBI:37565"/>
        <dbReference type="ChEBI" id="CHEBI:58805"/>
        <dbReference type="EC" id="2.7.7.65"/>
    </reaction>
</comment>
<evidence type="ECO:0000313" key="4">
    <source>
        <dbReference type="EMBL" id="MBB1116973.1"/>
    </source>
</evidence>
<dbReference type="SMART" id="SM00065">
    <property type="entry name" value="GAF"/>
    <property type="match status" value="1"/>
</dbReference>
<dbReference type="SMART" id="SM00267">
    <property type="entry name" value="GGDEF"/>
    <property type="match status" value="1"/>
</dbReference>
<reference evidence="4 5" key="1">
    <citation type="submission" date="2020-08" db="EMBL/GenBank/DDBJ databases">
        <title>Stenotrophomonas sp. W1S232.</title>
        <authorList>
            <person name="Deng Y."/>
        </authorList>
    </citation>
    <scope>NUCLEOTIDE SEQUENCE [LARGE SCALE GENOMIC DNA]</scope>
    <source>
        <strain evidence="4 5">W1S232</strain>
    </source>
</reference>
<dbReference type="GO" id="GO:0052621">
    <property type="term" value="F:diguanylate cyclase activity"/>
    <property type="evidence" value="ECO:0007669"/>
    <property type="project" value="UniProtKB-EC"/>
</dbReference>
<evidence type="ECO:0000256" key="1">
    <source>
        <dbReference type="ARBA" id="ARBA00012528"/>
    </source>
</evidence>
<name>A0A7W3YVI8_9GAMM</name>
<organism evidence="4 5">
    <name type="scientific">Stenotrophomonas koreensis</name>
    <dbReference type="NCBI Taxonomy" id="266128"/>
    <lineage>
        <taxon>Bacteria</taxon>
        <taxon>Pseudomonadati</taxon>
        <taxon>Pseudomonadota</taxon>
        <taxon>Gammaproteobacteria</taxon>
        <taxon>Lysobacterales</taxon>
        <taxon>Lysobacteraceae</taxon>
        <taxon>Stenotrophomonas</taxon>
    </lineage>
</organism>
<dbReference type="AlphaFoldDB" id="A0A7W3YVI8"/>
<dbReference type="InterPro" id="IPR050469">
    <property type="entry name" value="Diguanylate_Cyclase"/>
</dbReference>
<dbReference type="EC" id="2.7.7.65" evidence="1"/>
<dbReference type="CDD" id="cd01949">
    <property type="entry name" value="GGDEF"/>
    <property type="match status" value="1"/>
</dbReference>
<dbReference type="Pfam" id="PF13185">
    <property type="entry name" value="GAF_2"/>
    <property type="match status" value="1"/>
</dbReference>
<dbReference type="InterPro" id="IPR043128">
    <property type="entry name" value="Rev_trsase/Diguanyl_cyclase"/>
</dbReference>
<evidence type="ECO:0000259" key="3">
    <source>
        <dbReference type="PROSITE" id="PS50887"/>
    </source>
</evidence>
<evidence type="ECO:0000256" key="2">
    <source>
        <dbReference type="ARBA" id="ARBA00034247"/>
    </source>
</evidence>
<sequence length="343" mass="37877">MPDAAFVGPLTQSLREAHSLEELVRPLLQLLQAVTGLDSTYLTRVDEQAGIQQITHACNSSPALQMPEQLVVPWADTLCRRALLQHLPCTNDVAALWGDSAAARELGIGTYASTPVHAADGRLIGTLCAASAGQVDIAEGSERLLRMFAELISQHIERERLIEQLRIAHQALKVTADTDVLTGLPNRRALMQELDRRLLLHAQAKTQLLVGFIDLDDFKQINDRWGHATGDRFLAQIAQRLRQAQRPEDYCARLGGDEFVILVSLGHAFADEQHDTVIDQIEQRLEAMTCGQFTLGADISIDYQGPSIGLIRVDGSLNATEVLSLADEAMYLRKQLRHTQRIG</sequence>
<accession>A0A7W3YVI8</accession>